<evidence type="ECO:0000313" key="3">
    <source>
        <dbReference type="Proteomes" id="UP000054279"/>
    </source>
</evidence>
<evidence type="ECO:0000313" key="2">
    <source>
        <dbReference type="EMBL" id="KIJ26915.1"/>
    </source>
</evidence>
<dbReference type="OrthoDB" id="3143640at2759"/>
<name>A0A0C9UNT4_SPHS4</name>
<keyword evidence="3" id="KW-1185">Reference proteome</keyword>
<gene>
    <name evidence="2" type="ORF">M422DRAFT_785099</name>
</gene>
<dbReference type="HOGENOM" id="CLU_151434_0_0_1"/>
<proteinExistence type="predicted"/>
<protein>
    <submittedName>
        <fullName evidence="2">Uncharacterized protein</fullName>
    </submittedName>
</protein>
<evidence type="ECO:0000256" key="1">
    <source>
        <dbReference type="SAM" id="MobiDB-lite"/>
    </source>
</evidence>
<reference evidence="2 3" key="1">
    <citation type="submission" date="2014-06" db="EMBL/GenBank/DDBJ databases">
        <title>Evolutionary Origins and Diversification of the Mycorrhizal Mutualists.</title>
        <authorList>
            <consortium name="DOE Joint Genome Institute"/>
            <consortium name="Mycorrhizal Genomics Consortium"/>
            <person name="Kohler A."/>
            <person name="Kuo A."/>
            <person name="Nagy L.G."/>
            <person name="Floudas D."/>
            <person name="Copeland A."/>
            <person name="Barry K.W."/>
            <person name="Cichocki N."/>
            <person name="Veneault-Fourrey C."/>
            <person name="LaButti K."/>
            <person name="Lindquist E.A."/>
            <person name="Lipzen A."/>
            <person name="Lundell T."/>
            <person name="Morin E."/>
            <person name="Murat C."/>
            <person name="Riley R."/>
            <person name="Ohm R."/>
            <person name="Sun H."/>
            <person name="Tunlid A."/>
            <person name="Henrissat B."/>
            <person name="Grigoriev I.V."/>
            <person name="Hibbett D.S."/>
            <person name="Martin F."/>
        </authorList>
    </citation>
    <scope>NUCLEOTIDE SEQUENCE [LARGE SCALE GENOMIC DNA]</scope>
    <source>
        <strain evidence="2 3">SS14</strain>
    </source>
</reference>
<sequence length="153" mass="16743">MSVLLSPRALPQSAAAHPGQPVSDRHEFTDLQTASSSFVSRVIASYGRRPLRLLCTVPTWCTSELYPSLDDLHDLRTRSLVFVHDLCNKLQAAGIQVSYRLALCDTPLVLLRALPEDSACTRDDHDALELAKHGGREKALVTSLQGVPSIILT</sequence>
<dbReference type="Proteomes" id="UP000054279">
    <property type="component" value="Unassembled WGS sequence"/>
</dbReference>
<dbReference type="EMBL" id="KN837352">
    <property type="protein sequence ID" value="KIJ26915.1"/>
    <property type="molecule type" value="Genomic_DNA"/>
</dbReference>
<organism evidence="2 3">
    <name type="scientific">Sphaerobolus stellatus (strain SS14)</name>
    <dbReference type="NCBI Taxonomy" id="990650"/>
    <lineage>
        <taxon>Eukaryota</taxon>
        <taxon>Fungi</taxon>
        <taxon>Dikarya</taxon>
        <taxon>Basidiomycota</taxon>
        <taxon>Agaricomycotina</taxon>
        <taxon>Agaricomycetes</taxon>
        <taxon>Phallomycetidae</taxon>
        <taxon>Geastrales</taxon>
        <taxon>Sphaerobolaceae</taxon>
        <taxon>Sphaerobolus</taxon>
    </lineage>
</organism>
<feature type="region of interest" description="Disordered" evidence="1">
    <location>
        <begin position="1"/>
        <end position="23"/>
    </location>
</feature>
<accession>A0A0C9UNT4</accession>
<dbReference type="AlphaFoldDB" id="A0A0C9UNT4"/>